<organism evidence="1 2">
    <name type="scientific">Pedobacter cryoconitis</name>
    <dbReference type="NCBI Taxonomy" id="188932"/>
    <lineage>
        <taxon>Bacteria</taxon>
        <taxon>Pseudomonadati</taxon>
        <taxon>Bacteroidota</taxon>
        <taxon>Sphingobacteriia</taxon>
        <taxon>Sphingobacteriales</taxon>
        <taxon>Sphingobacteriaceae</taxon>
        <taxon>Pedobacter</taxon>
    </lineage>
</organism>
<dbReference type="EMBL" id="JACHCC010000008">
    <property type="protein sequence ID" value="MBB6500970.1"/>
    <property type="molecule type" value="Genomic_DNA"/>
</dbReference>
<dbReference type="RefSeq" id="WP_184626279.1">
    <property type="nucleotide sequence ID" value="NZ_JACHCC010000008.1"/>
</dbReference>
<name>A0A7X0J4Z7_9SPHI</name>
<comment type="caution">
    <text evidence="1">The sequence shown here is derived from an EMBL/GenBank/DDBJ whole genome shotgun (WGS) entry which is preliminary data.</text>
</comment>
<sequence>MINLTKESTIYILAPGTISSGGPEALHQLAYYLNKCGYSAFICYYGSPMIPPRYLIYEPKVISIDLIEDRKGHVIIAPEIATRFLKKYKNLTKCIWWLSLQFYDGYETIPVGFKMKFHRTIRDLIPLRIMRWKQAFLNQFFLKRAALQPYLIQKNDINLCGSMFAYNFVKRRHKNVVMFVEPIGLPFLKQDFPEFISNNRSRVVLYNPAKPSSLMNKLLKQVDIQFVPIKGMDVDQMINLFRKSKLYIDFGFFGGPERLPKETVHNGCMLLVGKRNAAVNSFDVAIPEEFKIEDFNDEVLILKKIKYMLDHYDEIIDEFKAFRVKIENLEANFIHSIQNIFIKGS</sequence>
<evidence type="ECO:0000313" key="2">
    <source>
        <dbReference type="Proteomes" id="UP000521017"/>
    </source>
</evidence>
<accession>A0A7X0J4Z7</accession>
<reference evidence="1 2" key="1">
    <citation type="submission" date="2020-08" db="EMBL/GenBank/DDBJ databases">
        <title>Genomic Encyclopedia of Type Strains, Phase IV (KMG-V): Genome sequencing to study the core and pangenomes of soil and plant-associated prokaryotes.</title>
        <authorList>
            <person name="Whitman W."/>
        </authorList>
    </citation>
    <scope>NUCLEOTIDE SEQUENCE [LARGE SCALE GENOMIC DNA]</scope>
    <source>
        <strain evidence="1 2">M2T3</strain>
    </source>
</reference>
<dbReference type="AlphaFoldDB" id="A0A7X0J4Z7"/>
<dbReference type="Proteomes" id="UP000521017">
    <property type="component" value="Unassembled WGS sequence"/>
</dbReference>
<gene>
    <name evidence="1" type="ORF">HDF25_003133</name>
</gene>
<evidence type="ECO:0000313" key="1">
    <source>
        <dbReference type="EMBL" id="MBB6500970.1"/>
    </source>
</evidence>
<protein>
    <recommendedName>
        <fullName evidence="3">Glycosyltransferase involved in cell wall biosynthesis</fullName>
    </recommendedName>
</protein>
<proteinExistence type="predicted"/>
<evidence type="ECO:0008006" key="3">
    <source>
        <dbReference type="Google" id="ProtNLM"/>
    </source>
</evidence>